<feature type="domain" description="WD repeat-containing protein 75 second beta-propeller" evidence="10">
    <location>
        <begin position="526"/>
        <end position="698"/>
    </location>
</feature>
<dbReference type="STRING" id="441960.B6QUX1"/>
<keyword evidence="12" id="KW-1185">Reference proteome</keyword>
<reference evidence="12" key="1">
    <citation type="journal article" date="2015" name="Genome Announc.">
        <title>Genome sequence of the AIDS-associated pathogen Penicillium marneffei (ATCC18224) and its near taxonomic relative Talaromyces stipitatus (ATCC10500).</title>
        <authorList>
            <person name="Nierman W.C."/>
            <person name="Fedorova-Abrams N.D."/>
            <person name="Andrianopoulos A."/>
        </authorList>
    </citation>
    <scope>NUCLEOTIDE SEQUENCE [LARGE SCALE GENOMIC DNA]</scope>
    <source>
        <strain evidence="12">ATCC 18224 / CBS 334.59 / QM 7333</strain>
    </source>
</reference>
<keyword evidence="4 8" id="KW-0853">WD repeat</keyword>
<dbReference type="SUPFAM" id="SSF50978">
    <property type="entry name" value="WD40 repeat-like"/>
    <property type="match status" value="1"/>
</dbReference>
<dbReference type="InterPro" id="IPR001680">
    <property type="entry name" value="WD40_rpt"/>
</dbReference>
<feature type="region of interest" description="Disordered" evidence="9">
    <location>
        <begin position="1"/>
        <end position="28"/>
    </location>
</feature>
<evidence type="ECO:0000256" key="3">
    <source>
        <dbReference type="ARBA" id="ARBA00022552"/>
    </source>
</evidence>
<sequence>MSPTEKAVKRQRPADASQDAKAGRSKRLKTDVILHKGDAAVALSEKKKKKQASEWSLDLVFRGNIFNIDPVFSVDEKYLFLSRGDAVQVYSLATQRPVKTLTMKDSSHVTGLQLVPSDPQHLYISTHSGRLIQWDWDAGRETTSRGNFVKVSLLEVVPLKVPDEEKQRMAYFAVKTKGARCHIAVNTDWTQRKDAPETVVFDTANVITHLKVVQGGQFIVACARQQLIIGTLSPKSKETGTFDDYEWREYRLPVKHITCLDVRESQIAVIGENTTMTIDIAIGDASGVILVYNNVLSSISREGTSGLPLLQRLHWHREAVASLRWSRDGNYISSGGKESVLVFWQLDSGRRNFLPHLSSPIRSITLSSVGALYAVQFADRSITVISATELNSVATIDGLQLPSSLEALVDINDRSVERSLGAGLPAILHPRQPEQLLLASPSGDSSSLTFLQTFNIQTGLQVARQALARTNVTVLNKGPEGTPILPPNVEFMELSGNGQCLATIDSWSPHQKDVEPSLGPLLDNAQLQKRKEVFLKFWHWSEAQGIWELATRVETPHLALSGEAVQILSLKARSDRSEFVTLGSDLTIKVWQPTARYTTSAKSQSRSNTMEHTWKNLTSIDLSYAGHDITTGAMSFSEDGSILAVGLKNAVHLIDTRQWSVYCSRQVFSADSIRSVEFQGRYLIILSEQSLAVWNVVDDVIQTPATPASSSSGSFKNIALAVDSSTDTFAVVTKTLGANLPSQPSRKTTHSITVYSTSTMTPLSESGLENAPIKFLADPNNGGYIAIDVAANLWRFSHPNRNIQALAESSEESGRQLSAVGAGLDNIFRRAGQKTLEQTRSIQQPTTPTLKLENLGGIFDRAPPFALPPATALFKDVVNALVSSS</sequence>
<comment type="subcellular location">
    <subcellularLocation>
        <location evidence="1">Nucleus</location>
        <location evidence="1">Nucleolus</location>
    </subcellularLocation>
</comment>
<evidence type="ECO:0000256" key="5">
    <source>
        <dbReference type="ARBA" id="ARBA00022737"/>
    </source>
</evidence>
<accession>B6QUX1</accession>
<keyword evidence="7" id="KW-0539">Nucleus</keyword>
<dbReference type="Pfam" id="PF23869">
    <property type="entry name" value="Beta-prop_WDR75_1st"/>
    <property type="match status" value="1"/>
</dbReference>
<dbReference type="HOGENOM" id="CLU_005417_0_1_1"/>
<keyword evidence="5" id="KW-0677">Repeat</keyword>
<evidence type="ECO:0000256" key="1">
    <source>
        <dbReference type="ARBA" id="ARBA00004604"/>
    </source>
</evidence>
<dbReference type="PROSITE" id="PS50294">
    <property type="entry name" value="WD_REPEATS_REGION"/>
    <property type="match status" value="1"/>
</dbReference>
<dbReference type="SUPFAM" id="SSF50998">
    <property type="entry name" value="Quinoprotein alcohol dehydrogenase-like"/>
    <property type="match status" value="1"/>
</dbReference>
<dbReference type="PANTHER" id="PTHR44215">
    <property type="entry name" value="WD REPEAT-CONTAINING PROTEIN 75"/>
    <property type="match status" value="1"/>
</dbReference>
<organism evidence="11 12">
    <name type="scientific">Talaromyces marneffei (strain ATCC 18224 / CBS 334.59 / QM 7333)</name>
    <name type="common">Penicillium marneffei</name>
    <dbReference type="NCBI Taxonomy" id="441960"/>
    <lineage>
        <taxon>Eukaryota</taxon>
        <taxon>Fungi</taxon>
        <taxon>Dikarya</taxon>
        <taxon>Ascomycota</taxon>
        <taxon>Pezizomycotina</taxon>
        <taxon>Eurotiomycetes</taxon>
        <taxon>Eurotiomycetidae</taxon>
        <taxon>Eurotiales</taxon>
        <taxon>Trichocomaceae</taxon>
        <taxon>Talaromyces</taxon>
        <taxon>Talaromyces sect. Talaromyces</taxon>
    </lineage>
</organism>
<keyword evidence="2" id="KW-0690">Ribosome biogenesis</keyword>
<dbReference type="EMBL" id="DS995906">
    <property type="protein sequence ID" value="EEA18835.1"/>
    <property type="molecule type" value="Genomic_DNA"/>
</dbReference>
<feature type="repeat" description="WD" evidence="8">
    <location>
        <begin position="313"/>
        <end position="354"/>
    </location>
</feature>
<proteinExistence type="predicted"/>
<dbReference type="GO" id="GO:0032040">
    <property type="term" value="C:small-subunit processome"/>
    <property type="evidence" value="ECO:0007669"/>
    <property type="project" value="InterPro"/>
</dbReference>
<dbReference type="OrthoDB" id="4096at2759"/>
<dbReference type="GO" id="GO:0006364">
    <property type="term" value="P:rRNA processing"/>
    <property type="evidence" value="ECO:0007669"/>
    <property type="project" value="UniProtKB-KW"/>
</dbReference>
<evidence type="ECO:0000256" key="6">
    <source>
        <dbReference type="ARBA" id="ARBA00023163"/>
    </source>
</evidence>
<dbReference type="InterPro" id="IPR053826">
    <property type="entry name" value="WDR75"/>
</dbReference>
<evidence type="ECO:0000256" key="4">
    <source>
        <dbReference type="ARBA" id="ARBA00022574"/>
    </source>
</evidence>
<dbReference type="Proteomes" id="UP000001294">
    <property type="component" value="Unassembled WGS sequence"/>
</dbReference>
<dbReference type="InterPro" id="IPR057644">
    <property type="entry name" value="Beta-prop_WDR75_2nd"/>
</dbReference>
<evidence type="ECO:0000313" key="11">
    <source>
        <dbReference type="EMBL" id="EEA18835.1"/>
    </source>
</evidence>
<dbReference type="Pfam" id="PF23769">
    <property type="entry name" value="Beta-prop_WDR75_2nd"/>
    <property type="match status" value="1"/>
</dbReference>
<dbReference type="PhylomeDB" id="B6QUX1"/>
<name>B6QUX1_TALMQ</name>
<dbReference type="Gene3D" id="2.130.10.10">
    <property type="entry name" value="YVTN repeat-like/Quinoprotein amine dehydrogenase"/>
    <property type="match status" value="3"/>
</dbReference>
<evidence type="ECO:0000256" key="9">
    <source>
        <dbReference type="SAM" id="MobiDB-lite"/>
    </source>
</evidence>
<evidence type="ECO:0000256" key="2">
    <source>
        <dbReference type="ARBA" id="ARBA00022517"/>
    </source>
</evidence>
<dbReference type="InterPro" id="IPR015943">
    <property type="entry name" value="WD40/YVTN_repeat-like_dom_sf"/>
</dbReference>
<evidence type="ECO:0000259" key="10">
    <source>
        <dbReference type="Pfam" id="PF23769"/>
    </source>
</evidence>
<protein>
    <submittedName>
        <fullName evidence="11">WD repeat protein</fullName>
    </submittedName>
</protein>
<dbReference type="VEuPathDB" id="FungiDB:PMAA_011130"/>
<dbReference type="PANTHER" id="PTHR44215:SF1">
    <property type="entry name" value="WD REPEAT-CONTAINING PROTEIN 75"/>
    <property type="match status" value="1"/>
</dbReference>
<dbReference type="PROSITE" id="PS50082">
    <property type="entry name" value="WD_REPEATS_2"/>
    <property type="match status" value="1"/>
</dbReference>
<dbReference type="InterPro" id="IPR036322">
    <property type="entry name" value="WD40_repeat_dom_sf"/>
</dbReference>
<dbReference type="AlphaFoldDB" id="B6QUX1"/>
<keyword evidence="3" id="KW-0698">rRNA processing</keyword>
<keyword evidence="6" id="KW-0804">Transcription</keyword>
<dbReference type="GO" id="GO:0045943">
    <property type="term" value="P:positive regulation of transcription by RNA polymerase I"/>
    <property type="evidence" value="ECO:0007669"/>
    <property type="project" value="InterPro"/>
</dbReference>
<dbReference type="SMART" id="SM00320">
    <property type="entry name" value="WD40"/>
    <property type="match status" value="4"/>
</dbReference>
<gene>
    <name evidence="11" type="ORF">PMAA_011130</name>
</gene>
<dbReference type="GO" id="GO:2000234">
    <property type="term" value="P:positive regulation of rRNA processing"/>
    <property type="evidence" value="ECO:0007669"/>
    <property type="project" value="TreeGrafter"/>
</dbReference>
<evidence type="ECO:0000256" key="7">
    <source>
        <dbReference type="ARBA" id="ARBA00023242"/>
    </source>
</evidence>
<evidence type="ECO:0000256" key="8">
    <source>
        <dbReference type="PROSITE-ProRule" id="PRU00221"/>
    </source>
</evidence>
<dbReference type="InterPro" id="IPR011047">
    <property type="entry name" value="Quinoprotein_ADH-like_sf"/>
</dbReference>
<evidence type="ECO:0000313" key="12">
    <source>
        <dbReference type="Proteomes" id="UP000001294"/>
    </source>
</evidence>
<dbReference type="GO" id="GO:0003723">
    <property type="term" value="F:RNA binding"/>
    <property type="evidence" value="ECO:0007669"/>
    <property type="project" value="InterPro"/>
</dbReference>